<dbReference type="SMART" id="SM00060">
    <property type="entry name" value="FN3"/>
    <property type="match status" value="2"/>
</dbReference>
<comment type="caution">
    <text evidence="5">The sequence shown here is derived from an EMBL/GenBank/DDBJ whole genome shotgun (WGS) entry which is preliminary data.</text>
</comment>
<evidence type="ECO:0000256" key="2">
    <source>
        <dbReference type="ARBA" id="ARBA00023295"/>
    </source>
</evidence>
<keyword evidence="1" id="KW-0677">Repeat</keyword>
<feature type="domain" description="Fibronectin type-III" evidence="4">
    <location>
        <begin position="1463"/>
        <end position="1537"/>
    </location>
</feature>
<organism evidence="5 6">
    <name type="scientific">Paramicrobacterium agarici</name>
    <dbReference type="NCBI Taxonomy" id="630514"/>
    <lineage>
        <taxon>Bacteria</taxon>
        <taxon>Bacillati</taxon>
        <taxon>Actinomycetota</taxon>
        <taxon>Actinomycetes</taxon>
        <taxon>Micrococcales</taxon>
        <taxon>Microbacteriaceae</taxon>
        <taxon>Paramicrobacterium</taxon>
    </lineage>
</organism>
<sequence>MKGWLRGRKVTASVIAASLIVAVPVTFAVLHPGYPASDVDLEARDVWVTNGKELLAGRLNKQIEELDASVATLANDIDIFQDGDLALLHDRVSSTVQTIDPAYTTLGNSADLLPGAELAYGGERLAVLEPDSGSLWITNVAGGLDFTTVNNEPLVKLGKDAAIAVSKSGDVFAASPSDGVLYTYGSEGGKPSEQQIPSSESYQLTAAGDTPVLFDGDANRVIVPGSEPVELPSEGVKLQQSSADPGEVLVAGGDSLMAVPLDGDEVVEIDADIAAPAQNPDAVAAPVNLEGCWHAAWASGSRYLAQCDGAAPAHEEIEPTTAGAELVFRVNRDIIALNNLQNGDSWLVTENMRLVHNWEDVTPPEEDDGEEGDEKSAVKSFEDTLAERTEQNRPPIANDDELGVRPARTTVLPLLSNDTDPDGDVLTITDINGFSDKWGTLQFIDGGRALQFSPSEGTEAGTFTFRYTVSDGRPGGIAEGSVNVTVRPPEVNEPPESARVGAAVVDAGETITYDALADWSDPDGDDIYLESAASDAGDRVRFNPDGRVTVTHTSGQLGPRDIVFTVSDGTTSVTGAFTLDVKPAGSSNPVGTPDFAQTFVGEAVDVHPLDNDLSPSGGQLELLGAEALEGAISVAVDTDRGTITASAGKAGAYYVKYSLGAGERTSIGLIRIEVTEKSEADLAPVAVRDTGYVRPGEPAMIPVLVNDVSPTGEVLAVKSIEATGEAAQLSIELLSQSMIRVTATAAVTGQVQFSYTVSDGYKESTTTVTVVMVPPLTKHQAPIAADDQVRVRAGDIASVPVLDNDTHPDNAGMSVEQELVQGTDKGLAFVTDDRVRYQAPVEAGVYSAVYTVVDDYGQKATASVTFTVVAMDEDSNQAPVAKTLTTRVFAGSSVDIEIPLEGLDPDGDSVVYDGLASAPILGAVRNEKSKSFSYVAGSMELGTDTFTYKVKDVLGATAVGTIKIAVIPRPEQAMSPVAVDDSIEVKPGRVASVPVLKNDSDPNQYSLSLDEKVEDVPEDVVATVEGESIVVEAPDIEMTFALRYTIRNEKGGFDSAYVMVRATEEAKIQPPGVQDQVVEQDEVIGKETVDIDVYDGATNPGGRVSDLKASLEGPNADQATILEDGTVRVTLGDNRMAITFRLTNEVDGLSSAAFIVVPPYSDGQPPRLRENLPEQIVDMNSSKEWNLDDIAYSPSGKDITITGADGVKASRGNGEPSFVDEKTLRFTPVEDYRGPASISFEVTDGTSTGTTMLVLPITVGDPNFEDIPPTFTPPSITIEAGEDAVSFDLRSAASHPNPDVLDQVTFSDLHGDGNGIQADLRGSELSVQAPFGTPPGTSVTLGVTLKFKDFSVDGQVTVSVVASTRPMPLAVDHVNNDARKGEKYTIDALKGAFNPFPEEDLTIVSAELDSGDATVSTDGTLVTVKTGPAKSQEISIIYTIEDATGDPNRRSSARITIVVKDVPDAPPAPSVSASDSTTTVVVKGSPADNGSAITEYTVKRSDGDSKICRAGVACSMAAKNGTSYSFRVMATNGVGDSELSPASKTVTPYGVPGKPNVGKISASSKYEGATISGNWSAPSDDGGKLSRYEWRILKDGSVWKTGTSGSATANNASPGSYKLEVRACSPAGCGSWASSSNSVAVSKKPPKSAKLSQGAFRPGSINAYYYHFEIRGYVDYANQTFQVKCIGPGSNGEHWEKVTNKQRIPSGGTPDGKTVPLKLDSNGNFSGDASCYDGYNGENKRAQVNIGGWHDASGQYGDGWAGPL</sequence>
<dbReference type="InterPro" id="IPR013783">
    <property type="entry name" value="Ig-like_fold"/>
</dbReference>
<proteinExistence type="predicted"/>
<evidence type="ECO:0000259" key="4">
    <source>
        <dbReference type="SMART" id="SM00060"/>
    </source>
</evidence>
<dbReference type="PANTHER" id="PTHR13817:SF73">
    <property type="entry name" value="FIBRONECTIN TYPE-III DOMAIN-CONTAINING PROTEIN"/>
    <property type="match status" value="1"/>
</dbReference>
<accession>A0A2A9E1S8</accession>
<dbReference type="NCBIfam" id="NF012211">
    <property type="entry name" value="tand_rpt_95"/>
    <property type="match status" value="1"/>
</dbReference>
<dbReference type="Gene3D" id="2.60.40.10">
    <property type="entry name" value="Immunoglobulins"/>
    <property type="match status" value="2"/>
</dbReference>
<dbReference type="InterPro" id="IPR003961">
    <property type="entry name" value="FN3_dom"/>
</dbReference>
<dbReference type="Pfam" id="PF17963">
    <property type="entry name" value="Big_9"/>
    <property type="match status" value="6"/>
</dbReference>
<dbReference type="CDD" id="cd00063">
    <property type="entry name" value="FN3"/>
    <property type="match status" value="2"/>
</dbReference>
<evidence type="ECO:0000313" key="5">
    <source>
        <dbReference type="EMBL" id="PFG32162.1"/>
    </source>
</evidence>
<gene>
    <name evidence="5" type="ORF">ATJ78_3146</name>
</gene>
<evidence type="ECO:0000256" key="1">
    <source>
        <dbReference type="ARBA" id="ARBA00022737"/>
    </source>
</evidence>
<keyword evidence="2" id="KW-0378">Hydrolase</keyword>
<dbReference type="SUPFAM" id="SSF63825">
    <property type="entry name" value="YWTD domain"/>
    <property type="match status" value="1"/>
</dbReference>
<dbReference type="InterPro" id="IPR050964">
    <property type="entry name" value="Striated_Muscle_Regulatory"/>
</dbReference>
<keyword evidence="2" id="KW-0326">Glycosidase</keyword>
<dbReference type="RefSeq" id="WP_098409079.1">
    <property type="nucleotide sequence ID" value="NZ_PDJE01000001.1"/>
</dbReference>
<dbReference type="EMBL" id="PDJE01000001">
    <property type="protein sequence ID" value="PFG32162.1"/>
    <property type="molecule type" value="Genomic_DNA"/>
</dbReference>
<dbReference type="PANTHER" id="PTHR13817">
    <property type="entry name" value="TITIN"/>
    <property type="match status" value="1"/>
</dbReference>
<dbReference type="GO" id="GO:0016798">
    <property type="term" value="F:hydrolase activity, acting on glycosyl bonds"/>
    <property type="evidence" value="ECO:0007669"/>
    <property type="project" value="UniProtKB-KW"/>
</dbReference>
<keyword evidence="3" id="KW-0119">Carbohydrate metabolism</keyword>
<keyword evidence="6" id="KW-1185">Reference proteome</keyword>
<evidence type="ECO:0000313" key="6">
    <source>
        <dbReference type="Proteomes" id="UP000221369"/>
    </source>
</evidence>
<keyword evidence="3" id="KW-0624">Polysaccharide degradation</keyword>
<dbReference type="Proteomes" id="UP000221369">
    <property type="component" value="Unassembled WGS sequence"/>
</dbReference>
<dbReference type="InterPro" id="IPR036116">
    <property type="entry name" value="FN3_sf"/>
</dbReference>
<name>A0A2A9E1S8_9MICO</name>
<evidence type="ECO:0000256" key="3">
    <source>
        <dbReference type="ARBA" id="ARBA00023326"/>
    </source>
</evidence>
<reference evidence="5 6" key="1">
    <citation type="submission" date="2017-10" db="EMBL/GenBank/DDBJ databases">
        <title>Sequencing the genomes of 1000 actinobacteria strains.</title>
        <authorList>
            <person name="Klenk H.-P."/>
        </authorList>
    </citation>
    <scope>NUCLEOTIDE SEQUENCE [LARGE SCALE GENOMIC DNA]</scope>
    <source>
        <strain evidence="5 6">DSM 21798</strain>
    </source>
</reference>
<dbReference type="SUPFAM" id="SSF49265">
    <property type="entry name" value="Fibronectin type III"/>
    <property type="match status" value="1"/>
</dbReference>
<dbReference type="GO" id="GO:0000272">
    <property type="term" value="P:polysaccharide catabolic process"/>
    <property type="evidence" value="ECO:0007669"/>
    <property type="project" value="UniProtKB-KW"/>
</dbReference>
<feature type="domain" description="Fibronectin type-III" evidence="4">
    <location>
        <begin position="1552"/>
        <end position="1630"/>
    </location>
</feature>
<protein>
    <recommendedName>
        <fullName evidence="4">Fibronectin type-III domain-containing protein</fullName>
    </recommendedName>
</protein>